<keyword evidence="1" id="KW-1133">Transmembrane helix</keyword>
<dbReference type="EMBL" id="CM029051">
    <property type="protein sequence ID" value="KAG2564079.1"/>
    <property type="molecule type" value="Genomic_DNA"/>
</dbReference>
<evidence type="ECO:0000313" key="2">
    <source>
        <dbReference type="EMBL" id="KAG2564079.1"/>
    </source>
</evidence>
<dbReference type="Proteomes" id="UP000823388">
    <property type="component" value="Chromosome 8K"/>
</dbReference>
<dbReference type="AlphaFoldDB" id="A0A8T0PUD0"/>
<comment type="caution">
    <text evidence="2">The sequence shown here is derived from an EMBL/GenBank/DDBJ whole genome shotgun (WGS) entry which is preliminary data.</text>
</comment>
<evidence type="ECO:0000313" key="3">
    <source>
        <dbReference type="Proteomes" id="UP000823388"/>
    </source>
</evidence>
<keyword evidence="1" id="KW-0812">Transmembrane</keyword>
<feature type="transmembrane region" description="Helical" evidence="1">
    <location>
        <begin position="73"/>
        <end position="100"/>
    </location>
</feature>
<organism evidence="2 3">
    <name type="scientific">Panicum virgatum</name>
    <name type="common">Blackwell switchgrass</name>
    <dbReference type="NCBI Taxonomy" id="38727"/>
    <lineage>
        <taxon>Eukaryota</taxon>
        <taxon>Viridiplantae</taxon>
        <taxon>Streptophyta</taxon>
        <taxon>Embryophyta</taxon>
        <taxon>Tracheophyta</taxon>
        <taxon>Spermatophyta</taxon>
        <taxon>Magnoliopsida</taxon>
        <taxon>Liliopsida</taxon>
        <taxon>Poales</taxon>
        <taxon>Poaceae</taxon>
        <taxon>PACMAD clade</taxon>
        <taxon>Panicoideae</taxon>
        <taxon>Panicodae</taxon>
        <taxon>Paniceae</taxon>
        <taxon>Panicinae</taxon>
        <taxon>Panicum</taxon>
        <taxon>Panicum sect. Hiantes</taxon>
    </lineage>
</organism>
<proteinExistence type="predicted"/>
<protein>
    <submittedName>
        <fullName evidence="2">Uncharacterized protein</fullName>
    </submittedName>
</protein>
<reference evidence="2 3" key="1">
    <citation type="submission" date="2020-05" db="EMBL/GenBank/DDBJ databases">
        <title>WGS assembly of Panicum virgatum.</title>
        <authorList>
            <person name="Lovell J.T."/>
            <person name="Jenkins J."/>
            <person name="Shu S."/>
            <person name="Juenger T.E."/>
            <person name="Schmutz J."/>
        </authorList>
    </citation>
    <scope>NUCLEOTIDE SEQUENCE [LARGE SCALE GENOMIC DNA]</scope>
    <source>
        <strain evidence="2">AP13</strain>
        <strain evidence="3">cv. AP13</strain>
    </source>
</reference>
<dbReference type="EMBL" id="CM029051">
    <property type="protein sequence ID" value="KAG2564080.1"/>
    <property type="molecule type" value="Genomic_DNA"/>
</dbReference>
<keyword evidence="1" id="KW-0472">Membrane</keyword>
<keyword evidence="3" id="KW-1185">Reference proteome</keyword>
<evidence type="ECO:0000256" key="1">
    <source>
        <dbReference type="SAM" id="Phobius"/>
    </source>
</evidence>
<accession>A0A8T0PUD0</accession>
<name>A0A8T0PUD0_PANVG</name>
<gene>
    <name evidence="2" type="ORF">PVAP13_8KG398415</name>
</gene>
<sequence length="114" mass="12880">MHVYHITSLLTYDATAGSWWYVTLRDLCCQLCHLPRIFSENGSCGQLILTCSSLSHHLPKSKSKRAFLKLDCINSYILFFFECLLLVLCSLFSASLSLIVCNYCIQKENCVCAG</sequence>